<evidence type="ECO:0000313" key="3">
    <source>
        <dbReference type="Proteomes" id="UP000018144"/>
    </source>
</evidence>
<proteinExistence type="predicted"/>
<name>U4LEX8_PYROM</name>
<keyword evidence="3" id="KW-1185">Reference proteome</keyword>
<dbReference type="Proteomes" id="UP000018144">
    <property type="component" value="Unassembled WGS sequence"/>
</dbReference>
<dbReference type="AlphaFoldDB" id="U4LEX8"/>
<feature type="region of interest" description="Disordered" evidence="1">
    <location>
        <begin position="1"/>
        <end position="30"/>
    </location>
</feature>
<gene>
    <name evidence="2" type="ORF">PCON_09018</name>
</gene>
<dbReference type="EMBL" id="HF935464">
    <property type="protein sequence ID" value="CCX30679.1"/>
    <property type="molecule type" value="Genomic_DNA"/>
</dbReference>
<evidence type="ECO:0000256" key="1">
    <source>
        <dbReference type="SAM" id="MobiDB-lite"/>
    </source>
</evidence>
<accession>U4LEX8</accession>
<organism evidence="2 3">
    <name type="scientific">Pyronema omphalodes (strain CBS 100304)</name>
    <name type="common">Pyronema confluens</name>
    <dbReference type="NCBI Taxonomy" id="1076935"/>
    <lineage>
        <taxon>Eukaryota</taxon>
        <taxon>Fungi</taxon>
        <taxon>Dikarya</taxon>
        <taxon>Ascomycota</taxon>
        <taxon>Pezizomycotina</taxon>
        <taxon>Pezizomycetes</taxon>
        <taxon>Pezizales</taxon>
        <taxon>Pyronemataceae</taxon>
        <taxon>Pyronema</taxon>
    </lineage>
</organism>
<protein>
    <submittedName>
        <fullName evidence="2">Uncharacterized protein</fullName>
    </submittedName>
</protein>
<reference evidence="2 3" key="1">
    <citation type="journal article" date="2013" name="PLoS Genet.">
        <title>The genome and development-dependent transcriptomes of Pyronema confluens: a window into fungal evolution.</title>
        <authorList>
            <person name="Traeger S."/>
            <person name="Altegoer F."/>
            <person name="Freitag M."/>
            <person name="Gabaldon T."/>
            <person name="Kempken F."/>
            <person name="Kumar A."/>
            <person name="Marcet-Houben M."/>
            <person name="Poggeler S."/>
            <person name="Stajich J.E."/>
            <person name="Nowrousian M."/>
        </authorList>
    </citation>
    <scope>NUCLEOTIDE SEQUENCE [LARGE SCALE GENOMIC DNA]</scope>
    <source>
        <strain evidence="3">CBS 100304</strain>
        <tissue evidence="2">Vegetative mycelium</tissue>
    </source>
</reference>
<evidence type="ECO:0000313" key="2">
    <source>
        <dbReference type="EMBL" id="CCX30679.1"/>
    </source>
</evidence>
<sequence length="30" mass="3098">MDSGIDSCESPDIELPEAITVAPIHQTAAS</sequence>